<evidence type="ECO:0000259" key="1">
    <source>
        <dbReference type="SMART" id="SM00481"/>
    </source>
</evidence>
<dbReference type="STRING" id="43775.SAMN04489760_11117"/>
<dbReference type="PANTHER" id="PTHR36928:SF1">
    <property type="entry name" value="PHOSPHATASE YCDX-RELATED"/>
    <property type="match status" value="1"/>
</dbReference>
<organism evidence="2 3">
    <name type="scientific">Syntrophus gentianae</name>
    <dbReference type="NCBI Taxonomy" id="43775"/>
    <lineage>
        <taxon>Bacteria</taxon>
        <taxon>Pseudomonadati</taxon>
        <taxon>Thermodesulfobacteriota</taxon>
        <taxon>Syntrophia</taxon>
        <taxon>Syntrophales</taxon>
        <taxon>Syntrophaceae</taxon>
        <taxon>Syntrophus</taxon>
    </lineage>
</organism>
<feature type="domain" description="Polymerase/histidinol phosphatase N-terminal" evidence="1">
    <location>
        <begin position="2"/>
        <end position="75"/>
    </location>
</feature>
<name>A0A1H7XMH5_9BACT</name>
<dbReference type="Gene3D" id="3.20.20.140">
    <property type="entry name" value="Metal-dependent hydrolases"/>
    <property type="match status" value="1"/>
</dbReference>
<dbReference type="InterPro" id="IPR016195">
    <property type="entry name" value="Pol/histidinol_Pase-like"/>
</dbReference>
<dbReference type="SUPFAM" id="SSF89550">
    <property type="entry name" value="PHP domain-like"/>
    <property type="match status" value="1"/>
</dbReference>
<dbReference type="GO" id="GO:0005829">
    <property type="term" value="C:cytosol"/>
    <property type="evidence" value="ECO:0007669"/>
    <property type="project" value="TreeGrafter"/>
</dbReference>
<dbReference type="InterPro" id="IPR004013">
    <property type="entry name" value="PHP_dom"/>
</dbReference>
<dbReference type="CDD" id="cd07432">
    <property type="entry name" value="PHP_HisPPase"/>
    <property type="match status" value="1"/>
</dbReference>
<dbReference type="Pfam" id="PF02811">
    <property type="entry name" value="PHP"/>
    <property type="match status" value="1"/>
</dbReference>
<dbReference type="InterPro" id="IPR050243">
    <property type="entry name" value="PHP_phosphatase"/>
</dbReference>
<protein>
    <submittedName>
        <fullName evidence="2">Histidinol phosphatase</fullName>
    </submittedName>
</protein>
<gene>
    <name evidence="2" type="ORF">SAMN04489760_11117</name>
</gene>
<accession>A0A1H7XMH5</accession>
<dbReference type="OrthoDB" id="9808747at2"/>
<dbReference type="SMART" id="SM00481">
    <property type="entry name" value="POLIIIAc"/>
    <property type="match status" value="1"/>
</dbReference>
<dbReference type="EMBL" id="FOBS01000011">
    <property type="protein sequence ID" value="SEM34189.1"/>
    <property type="molecule type" value="Genomic_DNA"/>
</dbReference>
<dbReference type="Proteomes" id="UP000198744">
    <property type="component" value="Unassembled WGS sequence"/>
</dbReference>
<dbReference type="RefSeq" id="WP_093883362.1">
    <property type="nucleotide sequence ID" value="NZ_FOBS01000011.1"/>
</dbReference>
<dbReference type="GO" id="GO:0042578">
    <property type="term" value="F:phosphoric ester hydrolase activity"/>
    <property type="evidence" value="ECO:0007669"/>
    <property type="project" value="TreeGrafter"/>
</dbReference>
<dbReference type="InterPro" id="IPR003141">
    <property type="entry name" value="Pol/His_phosphatase_N"/>
</dbReference>
<evidence type="ECO:0000313" key="2">
    <source>
        <dbReference type="EMBL" id="SEM34189.1"/>
    </source>
</evidence>
<dbReference type="NCBIfam" id="NF004981">
    <property type="entry name" value="PRK06361.1"/>
    <property type="match status" value="1"/>
</dbReference>
<reference evidence="2 3" key="1">
    <citation type="submission" date="2016-10" db="EMBL/GenBank/DDBJ databases">
        <authorList>
            <person name="de Groot N.N."/>
        </authorList>
    </citation>
    <scope>NUCLEOTIDE SEQUENCE [LARGE SCALE GENOMIC DNA]</scope>
    <source>
        <strain evidence="2 3">DSM 8423</strain>
    </source>
</reference>
<dbReference type="PANTHER" id="PTHR36928">
    <property type="entry name" value="PHOSPHATASE YCDX-RELATED"/>
    <property type="match status" value="1"/>
</dbReference>
<dbReference type="GO" id="GO:0008270">
    <property type="term" value="F:zinc ion binding"/>
    <property type="evidence" value="ECO:0007669"/>
    <property type="project" value="TreeGrafter"/>
</dbReference>
<dbReference type="AlphaFoldDB" id="A0A1H7XMH5"/>
<evidence type="ECO:0000313" key="3">
    <source>
        <dbReference type="Proteomes" id="UP000198744"/>
    </source>
</evidence>
<proteinExistence type="predicted"/>
<sequence length="218" mass="23551">MIDLHTHSFHSDGELIPSELVRRALVVGYRAMAITDHGDHSNVHLILPGIVAVCKKLSEAYGMPILPGIELTHVPPIYIRELAEEARGRGAKIIVVHGETLVEPVMEGTNRAALSAPIDILAHPGLIGEEEALLAAQNSICLEITTRKGHSLSNGHVAAMAKQYHVPLVLNTDTHESGNLTSRQMAEKVARGAGMITEEILTMFRNSENLVKKAMDAG</sequence>
<keyword evidence="3" id="KW-1185">Reference proteome</keyword>